<proteinExistence type="inferred from homology"/>
<dbReference type="Proteomes" id="UP000503349">
    <property type="component" value="Chromosome 7"/>
</dbReference>
<keyword evidence="2" id="KW-0027">Amidation</keyword>
<organism evidence="4 5">
    <name type="scientific">Channa argus</name>
    <name type="common">Northern snakehead</name>
    <name type="synonym">Ophicephalus argus</name>
    <dbReference type="NCBI Taxonomy" id="215402"/>
    <lineage>
        <taxon>Eukaryota</taxon>
        <taxon>Metazoa</taxon>
        <taxon>Chordata</taxon>
        <taxon>Craniata</taxon>
        <taxon>Vertebrata</taxon>
        <taxon>Euteleostomi</taxon>
        <taxon>Actinopterygii</taxon>
        <taxon>Neopterygii</taxon>
        <taxon>Teleostei</taxon>
        <taxon>Neoteleostei</taxon>
        <taxon>Acanthomorphata</taxon>
        <taxon>Anabantaria</taxon>
        <taxon>Anabantiformes</taxon>
        <taxon>Channoidei</taxon>
        <taxon>Channidae</taxon>
        <taxon>Channa</taxon>
    </lineage>
</organism>
<evidence type="ECO:0000313" key="4">
    <source>
        <dbReference type="EMBL" id="KAF3692332.1"/>
    </source>
</evidence>
<dbReference type="PROSITE" id="PS00267">
    <property type="entry name" value="TACHYKININ"/>
    <property type="match status" value="1"/>
</dbReference>
<sequence length="100" mass="11673">MEMVKLVVILVLLLENVFCQEEDVGTWREGGEQNKWTNSEVIRDILVRMARKPGARRHVGLTGRKISAKTQRARKWHKFQTFVGLMGKRSFEDQGMTWNL</sequence>
<keyword evidence="5" id="KW-1185">Reference proteome</keyword>
<dbReference type="EMBL" id="CM015718">
    <property type="protein sequence ID" value="KAF3692332.1"/>
    <property type="molecule type" value="Genomic_DNA"/>
</dbReference>
<name>A0A6G1PPY7_CHAAH</name>
<feature type="chain" id="PRO_5026315428" evidence="3">
    <location>
        <begin position="20"/>
        <end position="100"/>
    </location>
</feature>
<evidence type="ECO:0000256" key="2">
    <source>
        <dbReference type="ARBA" id="ARBA00022815"/>
    </source>
</evidence>
<keyword evidence="3" id="KW-0732">Signal</keyword>
<reference evidence="4 5" key="1">
    <citation type="submission" date="2019-02" db="EMBL/GenBank/DDBJ databases">
        <title>Opniocepnalus argus genome.</title>
        <authorList>
            <person name="Zhou C."/>
            <person name="Xiao S."/>
        </authorList>
    </citation>
    <scope>NUCLEOTIDE SEQUENCE [LARGE SCALE GENOMIC DNA]</scope>
    <source>
        <strain evidence="4">OARG1902GOOAL</strain>
        <tissue evidence="4">Muscle</tissue>
    </source>
</reference>
<protein>
    <submittedName>
        <fullName evidence="4">Protachykinin Gamma-preprotachykinin</fullName>
    </submittedName>
</protein>
<feature type="signal peptide" evidence="3">
    <location>
        <begin position="1"/>
        <end position="19"/>
    </location>
</feature>
<dbReference type="AlphaFoldDB" id="A0A6G1PPY7"/>
<evidence type="ECO:0000313" key="5">
    <source>
        <dbReference type="Proteomes" id="UP000503349"/>
    </source>
</evidence>
<evidence type="ECO:0000256" key="3">
    <source>
        <dbReference type="SAM" id="SignalP"/>
    </source>
</evidence>
<accession>A0A6G1PPY7</accession>
<evidence type="ECO:0000256" key="1">
    <source>
        <dbReference type="ARBA" id="ARBA00007518"/>
    </source>
</evidence>
<dbReference type="InterPro" id="IPR013055">
    <property type="entry name" value="Tachy_Neuro_lke_CS"/>
</dbReference>
<gene>
    <name evidence="4" type="ORF">EXN66_Car008008</name>
</gene>
<reference evidence="5" key="2">
    <citation type="submission" date="2019-02" db="EMBL/GenBank/DDBJ databases">
        <title>Opniocepnalus argus Var Kimnra genome.</title>
        <authorList>
            <person name="Zhou C."/>
            <person name="Xiao S."/>
        </authorList>
    </citation>
    <scope>NUCLEOTIDE SEQUENCE [LARGE SCALE GENOMIC DNA]</scope>
</reference>
<comment type="similarity">
    <text evidence="1">Belongs to the tachykinin family.</text>
</comment>